<dbReference type="AlphaFoldDB" id="A0A7H0VB39"/>
<protein>
    <recommendedName>
        <fullName evidence="3">Glycosyltransferase 2-like domain-containing protein</fullName>
    </recommendedName>
</protein>
<keyword evidence="2" id="KW-1185">Reference proteome</keyword>
<dbReference type="EMBL" id="CP060139">
    <property type="protein sequence ID" value="QNR22937.1"/>
    <property type="molecule type" value="Genomic_DNA"/>
</dbReference>
<evidence type="ECO:0008006" key="3">
    <source>
        <dbReference type="Google" id="ProtNLM"/>
    </source>
</evidence>
<dbReference type="Proteomes" id="UP000516305">
    <property type="component" value="Chromosome"/>
</dbReference>
<evidence type="ECO:0000313" key="1">
    <source>
        <dbReference type="EMBL" id="QNR22937.1"/>
    </source>
</evidence>
<name>A0A7H0VB39_9FLAO</name>
<evidence type="ECO:0000313" key="2">
    <source>
        <dbReference type="Proteomes" id="UP000516305"/>
    </source>
</evidence>
<proteinExistence type="predicted"/>
<sequence length="262" mass="29928">MKVAILTAVWQRPLIWAIWLQHHFPIFSALDHDFTIYVAGNEIEHKQHLEKFSKAYGISVVWVEVENHPVSRKFNKAAKRAFSKGYDQYCIIGSDDLMTKGYIETALLLNAPICGTREAPVVKINTDCSTYSTVREIVHQNTPISYFGPGKLPLLGSARFLSQVVMQGLKGSLYDRIMNSGLDAALDRRLFALHREISLIPMSFEDDTVVFVLKHGENINNWVWFQHLEKLSVPDQNIRKLELLIRSAKAFYVEPKIVKQDA</sequence>
<dbReference type="KEGG" id="chyd:H4K34_11165"/>
<dbReference type="InterPro" id="IPR029044">
    <property type="entry name" value="Nucleotide-diphossugar_trans"/>
</dbReference>
<dbReference type="RefSeq" id="WP_210757506.1">
    <property type="nucleotide sequence ID" value="NZ_CP060139.1"/>
</dbReference>
<gene>
    <name evidence="1" type="ORF">H4K34_11165</name>
</gene>
<organism evidence="1 2">
    <name type="scientific">Croceimicrobium hydrocarbonivorans</name>
    <dbReference type="NCBI Taxonomy" id="2761580"/>
    <lineage>
        <taxon>Bacteria</taxon>
        <taxon>Pseudomonadati</taxon>
        <taxon>Bacteroidota</taxon>
        <taxon>Flavobacteriia</taxon>
        <taxon>Flavobacteriales</taxon>
        <taxon>Owenweeksiaceae</taxon>
        <taxon>Croceimicrobium</taxon>
    </lineage>
</organism>
<reference evidence="1 2" key="1">
    <citation type="submission" date="2020-08" db="EMBL/GenBank/DDBJ databases">
        <title>Croceimicrobium hydrocarbonivorans gen. nov., sp. nov., a novel marine bacterium isolated from a bacterial consortium that degrades polyethylene terephthalate.</title>
        <authorList>
            <person name="Liu R."/>
        </authorList>
    </citation>
    <scope>NUCLEOTIDE SEQUENCE [LARGE SCALE GENOMIC DNA]</scope>
    <source>
        <strain evidence="1 2">A20-9</strain>
    </source>
</reference>
<accession>A0A7H0VB39</accession>
<dbReference type="SUPFAM" id="SSF53448">
    <property type="entry name" value="Nucleotide-diphospho-sugar transferases"/>
    <property type="match status" value="1"/>
</dbReference>